<name>A0A5J4P6S5_9ZZZZ</name>
<comment type="caution">
    <text evidence="2">The sequence shown here is derived from an EMBL/GenBank/DDBJ whole genome shotgun (WGS) entry which is preliminary data.</text>
</comment>
<gene>
    <name evidence="2" type="ORF">EZS27_043623</name>
</gene>
<protein>
    <submittedName>
        <fullName evidence="2">Uncharacterized protein</fullName>
    </submittedName>
</protein>
<sequence length="27" mass="3155">MFINGSRRVEKENEQEEDGTLLKKCIS</sequence>
<evidence type="ECO:0000256" key="1">
    <source>
        <dbReference type="SAM" id="MobiDB-lite"/>
    </source>
</evidence>
<reference evidence="2" key="1">
    <citation type="submission" date="2019-03" db="EMBL/GenBank/DDBJ databases">
        <title>Single cell metagenomics reveals metabolic interactions within the superorganism composed of flagellate Streblomastix strix and complex community of Bacteroidetes bacteria on its surface.</title>
        <authorList>
            <person name="Treitli S.C."/>
            <person name="Kolisko M."/>
            <person name="Husnik F."/>
            <person name="Keeling P."/>
            <person name="Hampl V."/>
        </authorList>
    </citation>
    <scope>NUCLEOTIDE SEQUENCE</scope>
    <source>
        <strain evidence="2">STM</strain>
    </source>
</reference>
<proteinExistence type="predicted"/>
<feature type="region of interest" description="Disordered" evidence="1">
    <location>
        <begin position="1"/>
        <end position="27"/>
    </location>
</feature>
<dbReference type="AlphaFoldDB" id="A0A5J4P6S5"/>
<accession>A0A5J4P6S5</accession>
<organism evidence="2">
    <name type="scientific">termite gut metagenome</name>
    <dbReference type="NCBI Taxonomy" id="433724"/>
    <lineage>
        <taxon>unclassified sequences</taxon>
        <taxon>metagenomes</taxon>
        <taxon>organismal metagenomes</taxon>
    </lineage>
</organism>
<dbReference type="EMBL" id="SNRY01011273">
    <property type="protein sequence ID" value="KAA6304730.1"/>
    <property type="molecule type" value="Genomic_DNA"/>
</dbReference>
<feature type="non-terminal residue" evidence="2">
    <location>
        <position position="1"/>
    </location>
</feature>
<evidence type="ECO:0000313" key="2">
    <source>
        <dbReference type="EMBL" id="KAA6304730.1"/>
    </source>
</evidence>